<protein>
    <recommendedName>
        <fullName evidence="1">Vitellogenin domain-containing protein</fullName>
    </recommendedName>
</protein>
<proteinExistence type="predicted"/>
<feature type="domain" description="Vitellogenin" evidence="1">
    <location>
        <begin position="13"/>
        <end position="125"/>
    </location>
</feature>
<evidence type="ECO:0000313" key="3">
    <source>
        <dbReference type="Proteomes" id="UP001177670"/>
    </source>
</evidence>
<dbReference type="Proteomes" id="UP001177670">
    <property type="component" value="Unassembled WGS sequence"/>
</dbReference>
<dbReference type="InterPro" id="IPR011030">
    <property type="entry name" value="Lipovitellin_superhlx_dom"/>
</dbReference>
<accession>A0AA40FNI8</accession>
<sequence length="228" mass="26653">MINVTVEPTFHMKMVYMMAMKNVRMSHVLKHLEPIISGKEVVSKKPYNIRVQAIWIVKHINVGLHYTHDLLWPVLSDVSLPTVVRVAAFDVLVHQVTHLGRFMNIYWLMVDEKDEHLYNYYVDTIKGLANSVDPCLMKTREICKKVLKFISKRNVDGPLSRKIHVDYEDKKYGYAESVKTSLVLDSTGFPYVGSVEHVETVTRKPVHKWGVSVFILYYKFKKYYLNLF</sequence>
<organism evidence="2 3">
    <name type="scientific">Melipona bicolor</name>
    <dbReference type="NCBI Taxonomy" id="60889"/>
    <lineage>
        <taxon>Eukaryota</taxon>
        <taxon>Metazoa</taxon>
        <taxon>Ecdysozoa</taxon>
        <taxon>Arthropoda</taxon>
        <taxon>Hexapoda</taxon>
        <taxon>Insecta</taxon>
        <taxon>Pterygota</taxon>
        <taxon>Neoptera</taxon>
        <taxon>Endopterygota</taxon>
        <taxon>Hymenoptera</taxon>
        <taxon>Apocrita</taxon>
        <taxon>Aculeata</taxon>
        <taxon>Apoidea</taxon>
        <taxon>Anthophila</taxon>
        <taxon>Apidae</taxon>
        <taxon>Melipona</taxon>
    </lineage>
</organism>
<dbReference type="InterPro" id="IPR001747">
    <property type="entry name" value="Vitellogenin_N"/>
</dbReference>
<dbReference type="InterPro" id="IPR050733">
    <property type="entry name" value="Vitellogenin/Apolipophorin"/>
</dbReference>
<gene>
    <name evidence="2" type="ORF">K0M31_009620</name>
</gene>
<name>A0AA40FNI8_9HYME</name>
<dbReference type="SUPFAM" id="SSF48431">
    <property type="entry name" value="Lipovitellin-phosvitin complex, superhelical domain"/>
    <property type="match status" value="1"/>
</dbReference>
<dbReference type="AlphaFoldDB" id="A0AA40FNI8"/>
<evidence type="ECO:0000313" key="2">
    <source>
        <dbReference type="EMBL" id="KAK1122398.1"/>
    </source>
</evidence>
<dbReference type="Gene3D" id="1.25.10.20">
    <property type="entry name" value="Vitellinogen, superhelical"/>
    <property type="match status" value="1"/>
</dbReference>
<reference evidence="2" key="1">
    <citation type="submission" date="2021-10" db="EMBL/GenBank/DDBJ databases">
        <title>Melipona bicolor Genome sequencing and assembly.</title>
        <authorList>
            <person name="Araujo N.S."/>
            <person name="Arias M.C."/>
        </authorList>
    </citation>
    <scope>NUCLEOTIDE SEQUENCE</scope>
    <source>
        <strain evidence="2">USP_2M_L1-L4_2017</strain>
        <tissue evidence="2">Whole body</tissue>
    </source>
</reference>
<dbReference type="PANTHER" id="PTHR23345">
    <property type="entry name" value="VITELLOGENIN-RELATED"/>
    <property type="match status" value="1"/>
</dbReference>
<dbReference type="GO" id="GO:0005319">
    <property type="term" value="F:lipid transporter activity"/>
    <property type="evidence" value="ECO:0007669"/>
    <property type="project" value="InterPro"/>
</dbReference>
<dbReference type="EMBL" id="JAHYIQ010000023">
    <property type="protein sequence ID" value="KAK1122398.1"/>
    <property type="molecule type" value="Genomic_DNA"/>
</dbReference>
<dbReference type="Pfam" id="PF01347">
    <property type="entry name" value="Vitellogenin_N"/>
    <property type="match status" value="1"/>
</dbReference>
<comment type="caution">
    <text evidence="2">The sequence shown here is derived from an EMBL/GenBank/DDBJ whole genome shotgun (WGS) entry which is preliminary data.</text>
</comment>
<evidence type="ECO:0000259" key="1">
    <source>
        <dbReference type="Pfam" id="PF01347"/>
    </source>
</evidence>
<dbReference type="PANTHER" id="PTHR23345:SF33">
    <property type="entry name" value="CROSSVEINLESS D"/>
    <property type="match status" value="1"/>
</dbReference>
<keyword evidence="3" id="KW-1185">Reference proteome</keyword>